<comment type="caution">
    <text evidence="1">The sequence shown here is derived from an EMBL/GenBank/DDBJ whole genome shotgun (WGS) entry which is preliminary data.</text>
</comment>
<reference evidence="1 2" key="1">
    <citation type="journal article" date="2019" name="Sci. Rep.">
        <title>Orb-weaving spider Araneus ventricosus genome elucidates the spidroin gene catalogue.</title>
        <authorList>
            <person name="Kono N."/>
            <person name="Nakamura H."/>
            <person name="Ohtoshi R."/>
            <person name="Moran D.A.P."/>
            <person name="Shinohara A."/>
            <person name="Yoshida Y."/>
            <person name="Fujiwara M."/>
            <person name="Mori M."/>
            <person name="Tomita M."/>
            <person name="Arakawa K."/>
        </authorList>
    </citation>
    <scope>NUCLEOTIDE SEQUENCE [LARGE SCALE GENOMIC DNA]</scope>
</reference>
<dbReference type="Proteomes" id="UP000499080">
    <property type="component" value="Unassembled WGS sequence"/>
</dbReference>
<sequence length="142" mass="16511">MDILYCCTRIAPCDEVFVWMREQQSIIHLGLSLSTRTATDTNGIGDIAPVTLDQIVVLQDHLRQQTLKWKEHRRRSSDCLQQIMTKCRWSDWCIMSKVPRDFRSRCEYSRDEELNGVRAKMDTTNTVRPLFQACTAERSPSA</sequence>
<organism evidence="1 2">
    <name type="scientific">Araneus ventricosus</name>
    <name type="common">Orbweaver spider</name>
    <name type="synonym">Epeira ventricosa</name>
    <dbReference type="NCBI Taxonomy" id="182803"/>
    <lineage>
        <taxon>Eukaryota</taxon>
        <taxon>Metazoa</taxon>
        <taxon>Ecdysozoa</taxon>
        <taxon>Arthropoda</taxon>
        <taxon>Chelicerata</taxon>
        <taxon>Arachnida</taxon>
        <taxon>Araneae</taxon>
        <taxon>Araneomorphae</taxon>
        <taxon>Entelegynae</taxon>
        <taxon>Araneoidea</taxon>
        <taxon>Araneidae</taxon>
        <taxon>Araneus</taxon>
    </lineage>
</organism>
<dbReference type="EMBL" id="BGPR01051158">
    <property type="protein sequence ID" value="GBO28141.1"/>
    <property type="molecule type" value="Genomic_DNA"/>
</dbReference>
<dbReference type="AlphaFoldDB" id="A0A4Y2VTY5"/>
<proteinExistence type="predicted"/>
<evidence type="ECO:0000313" key="2">
    <source>
        <dbReference type="Proteomes" id="UP000499080"/>
    </source>
</evidence>
<protein>
    <submittedName>
        <fullName evidence="1">Uncharacterized protein</fullName>
    </submittedName>
</protein>
<keyword evidence="2" id="KW-1185">Reference proteome</keyword>
<name>A0A4Y2VTY5_ARAVE</name>
<gene>
    <name evidence="1" type="ORF">AVEN_150480_1</name>
</gene>
<evidence type="ECO:0000313" key="1">
    <source>
        <dbReference type="EMBL" id="GBO28141.1"/>
    </source>
</evidence>
<accession>A0A4Y2VTY5</accession>